<keyword evidence="2" id="KW-0812">Transmembrane</keyword>
<dbReference type="PANTHER" id="PTHR12546:SF36">
    <property type="entry name" value="FER-1-LIKE PROTEIN 4"/>
    <property type="match status" value="1"/>
</dbReference>
<keyword evidence="5" id="KW-0472">Membrane</keyword>
<evidence type="ECO:0000259" key="6">
    <source>
        <dbReference type="Pfam" id="PF22901"/>
    </source>
</evidence>
<gene>
    <name evidence="7" type="primary">Fer1l4_0</name>
    <name evidence="7" type="ORF">GEOCAL_R04104</name>
</gene>
<dbReference type="PANTHER" id="PTHR12546">
    <property type="entry name" value="FER-1-LIKE"/>
    <property type="match status" value="1"/>
</dbReference>
<evidence type="ECO:0000256" key="4">
    <source>
        <dbReference type="ARBA" id="ARBA00022989"/>
    </source>
</evidence>
<evidence type="ECO:0000256" key="2">
    <source>
        <dbReference type="ARBA" id="ARBA00022692"/>
    </source>
</evidence>
<dbReference type="GO" id="GO:0007009">
    <property type="term" value="P:plasma membrane organization"/>
    <property type="evidence" value="ECO:0007669"/>
    <property type="project" value="TreeGrafter"/>
</dbReference>
<dbReference type="GO" id="GO:0016020">
    <property type="term" value="C:membrane"/>
    <property type="evidence" value="ECO:0007669"/>
    <property type="project" value="UniProtKB-SubCell"/>
</dbReference>
<comment type="caution">
    <text evidence="7">The sequence shown here is derived from an EMBL/GenBank/DDBJ whole genome shotgun (WGS) entry which is preliminary data.</text>
</comment>
<evidence type="ECO:0000256" key="3">
    <source>
        <dbReference type="ARBA" id="ARBA00022737"/>
    </source>
</evidence>
<dbReference type="AlphaFoldDB" id="A0A7K4J862"/>
<proteinExistence type="predicted"/>
<dbReference type="Proteomes" id="UP000531151">
    <property type="component" value="Unassembled WGS sequence"/>
</dbReference>
<feature type="non-terminal residue" evidence="7">
    <location>
        <position position="109"/>
    </location>
</feature>
<name>A0A7K4J862_GEOCA</name>
<accession>A0A7K4J862</accession>
<dbReference type="InterPro" id="IPR055072">
    <property type="entry name" value="Ferlin_DSRM"/>
</dbReference>
<protein>
    <submittedName>
        <fullName evidence="7">FR1L4 protein</fullName>
    </submittedName>
</protein>
<reference evidence="7 8" key="1">
    <citation type="submission" date="2019-09" db="EMBL/GenBank/DDBJ databases">
        <title>Bird 10,000 Genomes (B10K) Project - Family phase.</title>
        <authorList>
            <person name="Zhang G."/>
        </authorList>
    </citation>
    <scope>NUCLEOTIDE SEQUENCE [LARGE SCALE GENOMIC DNA]</scope>
    <source>
        <strain evidence="7">B10K-CU-031-07</strain>
        <tissue evidence="7">Muscle</tissue>
    </source>
</reference>
<dbReference type="EMBL" id="VWPV01016303">
    <property type="protein sequence ID" value="NWH61502.1"/>
    <property type="molecule type" value="Genomic_DNA"/>
</dbReference>
<dbReference type="InterPro" id="IPR037721">
    <property type="entry name" value="Ferlin"/>
</dbReference>
<evidence type="ECO:0000313" key="8">
    <source>
        <dbReference type="Proteomes" id="UP000531151"/>
    </source>
</evidence>
<organism evidence="7 8">
    <name type="scientific">Geococcyx californianus</name>
    <name type="common">Greater roadrunner</name>
    <name type="synonym">Saurothera californiana</name>
    <dbReference type="NCBI Taxonomy" id="8947"/>
    <lineage>
        <taxon>Eukaryota</taxon>
        <taxon>Metazoa</taxon>
        <taxon>Chordata</taxon>
        <taxon>Craniata</taxon>
        <taxon>Vertebrata</taxon>
        <taxon>Euteleostomi</taxon>
        <taxon>Archelosauria</taxon>
        <taxon>Archosauria</taxon>
        <taxon>Dinosauria</taxon>
        <taxon>Saurischia</taxon>
        <taxon>Theropoda</taxon>
        <taxon>Coelurosauria</taxon>
        <taxon>Aves</taxon>
        <taxon>Neognathae</taxon>
        <taxon>Neoaves</taxon>
        <taxon>Otidimorphae</taxon>
        <taxon>Cuculiformes</taxon>
        <taxon>Neomorphidae</taxon>
        <taxon>Geococcyx</taxon>
    </lineage>
</organism>
<keyword evidence="8" id="KW-1185">Reference proteome</keyword>
<evidence type="ECO:0000313" key="7">
    <source>
        <dbReference type="EMBL" id="NWH61502.1"/>
    </source>
</evidence>
<feature type="non-terminal residue" evidence="7">
    <location>
        <position position="1"/>
    </location>
</feature>
<keyword evidence="4" id="KW-1133">Transmembrane helix</keyword>
<dbReference type="Pfam" id="PF22901">
    <property type="entry name" value="dsrm_Ferlin"/>
    <property type="match status" value="1"/>
</dbReference>
<keyword evidence="3" id="KW-0677">Repeat</keyword>
<dbReference type="OrthoDB" id="10059618at2759"/>
<comment type="subcellular location">
    <subcellularLocation>
        <location evidence="1">Membrane</location>
    </subcellularLocation>
</comment>
<feature type="domain" description="Ferlin dsRNA-binding" evidence="6">
    <location>
        <begin position="2"/>
        <end position="79"/>
    </location>
</feature>
<evidence type="ECO:0000256" key="5">
    <source>
        <dbReference type="ARBA" id="ARBA00023136"/>
    </source>
</evidence>
<sequence length="109" mass="12731">MWRDAFKPTQILDSLCKKNSLPAAEYRREEVKVDNKIFKVPPEAFPEEASTRNKRGVADENWSVDHEHKALYVLQHWEEMPGCGYKLVPEHVEIRSLYNPENPGLVQVR</sequence>
<evidence type="ECO:0000256" key="1">
    <source>
        <dbReference type="ARBA" id="ARBA00004370"/>
    </source>
</evidence>